<dbReference type="PANTHER" id="PTHR10696:SF25">
    <property type="entry name" value="OXIDOREDUCTASE AIM17-RELATED"/>
    <property type="match status" value="1"/>
</dbReference>
<dbReference type="Gene3D" id="3.60.130.10">
    <property type="entry name" value="Clavaminate synthase-like"/>
    <property type="match status" value="1"/>
</dbReference>
<dbReference type="InterPro" id="IPR050411">
    <property type="entry name" value="AlphaKG_dependent_hydroxylases"/>
</dbReference>
<reference evidence="9" key="1">
    <citation type="submission" date="2022-11" db="EMBL/GenBank/DDBJ databases">
        <authorList>
            <person name="Scott C."/>
            <person name="Bruce N."/>
        </authorList>
    </citation>
    <scope>NUCLEOTIDE SEQUENCE</scope>
</reference>
<keyword evidence="3" id="KW-0479">Metal-binding</keyword>
<evidence type="ECO:0000256" key="3">
    <source>
        <dbReference type="ARBA" id="ARBA00022723"/>
    </source>
</evidence>
<comment type="similarity">
    <text evidence="2">Belongs to the gamma-BBH/TMLD family.</text>
</comment>
<dbReference type="EMBL" id="CALLCH030000012">
    <property type="protein sequence ID" value="CAI4214777.1"/>
    <property type="molecule type" value="Genomic_DNA"/>
</dbReference>
<protein>
    <recommendedName>
        <fullName evidence="8">TauD/TfdA-like domain-containing protein</fullName>
    </recommendedName>
</protein>
<dbReference type="GO" id="GO:0005739">
    <property type="term" value="C:mitochondrion"/>
    <property type="evidence" value="ECO:0007669"/>
    <property type="project" value="TreeGrafter"/>
</dbReference>
<evidence type="ECO:0000256" key="4">
    <source>
        <dbReference type="ARBA" id="ARBA00022964"/>
    </source>
</evidence>
<evidence type="ECO:0000256" key="7">
    <source>
        <dbReference type="SAM" id="MobiDB-lite"/>
    </source>
</evidence>
<accession>A0A9P1MAT1</accession>
<keyword evidence="4" id="KW-0223">Dioxygenase</keyword>
<dbReference type="InterPro" id="IPR003819">
    <property type="entry name" value="TauD/TfdA-like"/>
</dbReference>
<gene>
    <name evidence="9" type="ORF">PPNO1_LOCUS4505</name>
</gene>
<feature type="region of interest" description="Disordered" evidence="7">
    <location>
        <begin position="105"/>
        <end position="126"/>
    </location>
</feature>
<dbReference type="GO" id="GO:0046872">
    <property type="term" value="F:metal ion binding"/>
    <property type="evidence" value="ECO:0007669"/>
    <property type="project" value="UniProtKB-KW"/>
</dbReference>
<dbReference type="PANTHER" id="PTHR10696">
    <property type="entry name" value="GAMMA-BUTYROBETAINE HYDROXYLASE-RELATED"/>
    <property type="match status" value="1"/>
</dbReference>
<name>A0A9P1MAT1_9PEZI</name>
<evidence type="ECO:0000313" key="10">
    <source>
        <dbReference type="Proteomes" id="UP000838763"/>
    </source>
</evidence>
<dbReference type="SUPFAM" id="SSF51197">
    <property type="entry name" value="Clavaminate synthase-like"/>
    <property type="match status" value="1"/>
</dbReference>
<dbReference type="CDD" id="cd00250">
    <property type="entry name" value="CAS_like"/>
    <property type="match status" value="1"/>
</dbReference>
<keyword evidence="10" id="KW-1185">Reference proteome</keyword>
<dbReference type="Pfam" id="PF02668">
    <property type="entry name" value="TauD"/>
    <property type="match status" value="1"/>
</dbReference>
<comment type="caution">
    <text evidence="9">The sequence shown here is derived from an EMBL/GenBank/DDBJ whole genome shotgun (WGS) entry which is preliminary data.</text>
</comment>
<evidence type="ECO:0000256" key="2">
    <source>
        <dbReference type="ARBA" id="ARBA00008654"/>
    </source>
</evidence>
<dbReference type="InterPro" id="IPR042098">
    <property type="entry name" value="TauD-like_sf"/>
</dbReference>
<organism evidence="9 10">
    <name type="scientific">Parascedosporium putredinis</name>
    <dbReference type="NCBI Taxonomy" id="1442378"/>
    <lineage>
        <taxon>Eukaryota</taxon>
        <taxon>Fungi</taxon>
        <taxon>Dikarya</taxon>
        <taxon>Ascomycota</taxon>
        <taxon>Pezizomycotina</taxon>
        <taxon>Sordariomycetes</taxon>
        <taxon>Hypocreomycetidae</taxon>
        <taxon>Microascales</taxon>
        <taxon>Microascaceae</taxon>
        <taxon>Parascedosporium</taxon>
    </lineage>
</organism>
<keyword evidence="6" id="KW-0408">Iron</keyword>
<evidence type="ECO:0000256" key="6">
    <source>
        <dbReference type="ARBA" id="ARBA00023004"/>
    </source>
</evidence>
<evidence type="ECO:0000256" key="1">
    <source>
        <dbReference type="ARBA" id="ARBA00001954"/>
    </source>
</evidence>
<keyword evidence="5" id="KW-0560">Oxidoreductase</keyword>
<dbReference type="GO" id="GO:0045329">
    <property type="term" value="P:carnitine biosynthetic process"/>
    <property type="evidence" value="ECO:0007669"/>
    <property type="project" value="TreeGrafter"/>
</dbReference>
<dbReference type="Proteomes" id="UP000838763">
    <property type="component" value="Unassembled WGS sequence"/>
</dbReference>
<dbReference type="OrthoDB" id="406634at2759"/>
<evidence type="ECO:0000313" key="9">
    <source>
        <dbReference type="EMBL" id="CAI4214777.1"/>
    </source>
</evidence>
<comment type="cofactor">
    <cofactor evidence="1">
        <name>Fe(2+)</name>
        <dbReference type="ChEBI" id="CHEBI:29033"/>
    </cofactor>
</comment>
<dbReference type="GO" id="GO:0051213">
    <property type="term" value="F:dioxygenase activity"/>
    <property type="evidence" value="ECO:0007669"/>
    <property type="project" value="UniProtKB-KW"/>
</dbReference>
<proteinExistence type="inferred from homology"/>
<dbReference type="AlphaFoldDB" id="A0A9P1MAT1"/>
<evidence type="ECO:0000256" key="5">
    <source>
        <dbReference type="ARBA" id="ARBA00023002"/>
    </source>
</evidence>
<feature type="compositionally biased region" description="Low complexity" evidence="7">
    <location>
        <begin position="114"/>
        <end position="126"/>
    </location>
</feature>
<feature type="domain" description="TauD/TfdA-like" evidence="8">
    <location>
        <begin position="214"/>
        <end position="462"/>
    </location>
</feature>
<evidence type="ECO:0000259" key="8">
    <source>
        <dbReference type="Pfam" id="PF02668"/>
    </source>
</evidence>
<sequence>MLGSAVKCSVHWFPSAEVQPSTGPHVGGDFDSRFAFAGVRIYFPTLPQLSRLASLFPTMLSSTVRALPRVLTPSTAARAAALARVAPAAVASALSTRKTARFFTSTSSLHKPPSTEAATQSSPASAAASQEHVAAPAWLHQRVSPENALVAEWENDIPDAAAQGHISTYTPEYLDSLKFRRELREREDNDFRVVDREVPYQIWNKASIADKLRKVDYEEYMNTEEGLWKILFDLEAYGLVFLKNVPKDENSVSTIGLRIANLQETFYGRTWDVISKLNAENVAYTNSYLGLHEDMLYVVQPPRIQLLHCIENSCEGGESIFCDGNYAARAMIDDPAEAESVDLLSNYLVRYHYQKHPFFYRQARPVFNMKTDDLGNKELVNVWWSPPFQAPNPPLGRDAGHAQHRAWHKAMQTFERHLNAEANVHEYKLTPGECVIFDNRRVMHGRKAFNTGSGYRWLRGTYIADEDFRARMRSAGDARVEAYKAERKISGPASQLKNADEKMAGYGSLGMWLRTPQVELPQEALEGKLS</sequence>